<dbReference type="Proteomes" id="UP000377595">
    <property type="component" value="Unassembled WGS sequence"/>
</dbReference>
<accession>A0A5M3XVX6</accession>
<dbReference type="EMBL" id="BLAF01000061">
    <property type="protein sequence ID" value="GES25066.1"/>
    <property type="molecule type" value="Genomic_DNA"/>
</dbReference>
<comment type="caution">
    <text evidence="1">The sequence shown here is derived from an EMBL/GenBank/DDBJ whole genome shotgun (WGS) entry which is preliminary data.</text>
</comment>
<organism evidence="1 2">
    <name type="scientific">Acrocarpospora pleiomorpha</name>
    <dbReference type="NCBI Taxonomy" id="90975"/>
    <lineage>
        <taxon>Bacteria</taxon>
        <taxon>Bacillati</taxon>
        <taxon>Actinomycetota</taxon>
        <taxon>Actinomycetes</taxon>
        <taxon>Streptosporangiales</taxon>
        <taxon>Streptosporangiaceae</taxon>
        <taxon>Acrocarpospora</taxon>
    </lineage>
</organism>
<dbReference type="OrthoDB" id="3459973at2"/>
<evidence type="ECO:0000313" key="1">
    <source>
        <dbReference type="EMBL" id="GES25066.1"/>
    </source>
</evidence>
<name>A0A5M3XVX6_9ACTN</name>
<sequence length="149" mass="16636">MAHSCRSAQSKFCLDLVPHEIDKYLTIAEVSPIINESDYVITGARTIARLLRLPAPYPYPADELDALSGSLAENFPESITWFLRAGERDIEEAVVAQAGQLRERYPTGYLQTARKKGFGDRLAARELSDALARQLQSTRNPPNSQRHGH</sequence>
<dbReference type="AlphaFoldDB" id="A0A5M3XVX6"/>
<evidence type="ECO:0000313" key="2">
    <source>
        <dbReference type="Proteomes" id="UP000377595"/>
    </source>
</evidence>
<keyword evidence="2" id="KW-1185">Reference proteome</keyword>
<gene>
    <name evidence="1" type="ORF">Aple_079650</name>
</gene>
<reference evidence="1 2" key="1">
    <citation type="submission" date="2019-10" db="EMBL/GenBank/DDBJ databases">
        <title>Whole genome shotgun sequence of Acrocarpospora pleiomorpha NBRC 16267.</title>
        <authorList>
            <person name="Ichikawa N."/>
            <person name="Kimura A."/>
            <person name="Kitahashi Y."/>
            <person name="Komaki H."/>
            <person name="Oguchi A."/>
        </authorList>
    </citation>
    <scope>NUCLEOTIDE SEQUENCE [LARGE SCALE GENOMIC DNA]</scope>
    <source>
        <strain evidence="1 2">NBRC 16267</strain>
    </source>
</reference>
<protein>
    <submittedName>
        <fullName evidence="1">Uncharacterized protein</fullName>
    </submittedName>
</protein>
<dbReference type="RefSeq" id="WP_155349865.1">
    <property type="nucleotide sequence ID" value="NZ_BAAAHM010000014.1"/>
</dbReference>
<proteinExistence type="predicted"/>